<evidence type="ECO:0000313" key="5">
    <source>
        <dbReference type="EMBL" id="EFA85729.1"/>
    </source>
</evidence>
<dbReference type="InterPro" id="IPR000315">
    <property type="entry name" value="Znf_B-box"/>
</dbReference>
<evidence type="ECO:0000313" key="6">
    <source>
        <dbReference type="Proteomes" id="UP000001396"/>
    </source>
</evidence>
<dbReference type="RefSeq" id="XP_020437835.1">
    <property type="nucleotide sequence ID" value="XM_020571977.1"/>
</dbReference>
<dbReference type="InParanoid" id="D3AXQ2"/>
<evidence type="ECO:0000256" key="2">
    <source>
        <dbReference type="ARBA" id="ARBA00022737"/>
    </source>
</evidence>
<dbReference type="CDD" id="cd19756">
    <property type="entry name" value="Bbox2"/>
    <property type="match status" value="1"/>
</dbReference>
<accession>D3AXQ2</accession>
<keyword evidence="3" id="KW-0863">Zinc-finger</keyword>
<keyword evidence="2" id="KW-0677">Repeat</keyword>
<keyword evidence="1" id="KW-0880">Kelch repeat</keyword>
<reference evidence="5 6" key="1">
    <citation type="journal article" date="2011" name="Genome Res.">
        <title>Phylogeny-wide analysis of social amoeba genomes highlights ancient origins for complex intercellular communication.</title>
        <authorList>
            <person name="Heidel A.J."/>
            <person name="Lawal H.M."/>
            <person name="Felder M."/>
            <person name="Schilde C."/>
            <person name="Helps N.R."/>
            <person name="Tunggal B."/>
            <person name="Rivero F."/>
            <person name="John U."/>
            <person name="Schleicher M."/>
            <person name="Eichinger L."/>
            <person name="Platzer M."/>
            <person name="Noegel A.A."/>
            <person name="Schaap P."/>
            <person name="Gloeckner G."/>
        </authorList>
    </citation>
    <scope>NUCLEOTIDE SEQUENCE [LARGE SCALE GENOMIC DNA]</scope>
    <source>
        <strain evidence="6">ATCC 26659 / Pp 5 / PN500</strain>
    </source>
</reference>
<dbReference type="PANTHER" id="PTHR46260">
    <property type="entry name" value="RING-TYPE DOMAIN-CONTAINING PROTEIN"/>
    <property type="match status" value="1"/>
</dbReference>
<dbReference type="STRING" id="670386.D3AXQ2"/>
<keyword evidence="3" id="KW-0479">Metal-binding</keyword>
<dbReference type="Gene3D" id="3.30.160.60">
    <property type="entry name" value="Classic Zinc Finger"/>
    <property type="match status" value="1"/>
</dbReference>
<dbReference type="InterPro" id="IPR051746">
    <property type="entry name" value="Kelch_domain_containing_8"/>
</dbReference>
<proteinExistence type="predicted"/>
<name>D3AXQ2_HETP5</name>
<dbReference type="AlphaFoldDB" id="D3AXQ2"/>
<dbReference type="PANTHER" id="PTHR46260:SF3">
    <property type="entry name" value="RING-TYPE DOMAIN-CONTAINING PROTEIN"/>
    <property type="match status" value="1"/>
</dbReference>
<dbReference type="InterPro" id="IPR015915">
    <property type="entry name" value="Kelch-typ_b-propeller"/>
</dbReference>
<dbReference type="Gene3D" id="2.120.10.80">
    <property type="entry name" value="Kelch-type beta propeller"/>
    <property type="match status" value="1"/>
</dbReference>
<sequence length="575" mass="66250">MKINDDFNFNCHQHSKKLKFICTTCNEILCLDCIPEYKHKSHIFDDIDSIKNKLYQQIHQQNQPIFLYQYEITNSNDQLNNKPTYNFINRLAEIWKYLKELSLKHQLFEDTGAVVNEFYRNLHEYLRLEEFKIMKPITDEKNKAESIIESLVEEIKSINSILIALNSNPKENSSNCHCTGSIPSSGMNGKGDKKGYMDVVNYQLSSIINKIKSCTSINQFLLSNQSTIFAPVDPVCDNPTYDTLLKIRTHQTIFPLEYQEPISYQIRFDELKLESIKKELQTLYELVNLNDDIDRSSGNMIITIGNDGANLFDISSEVWIDLEPDTEHRFATLNSIVQVGQHCYVFGGGDKSTTFSRYSIVDHKWDYHGEILGSAGEHVAACYDGNKYIYVYGGFINLKHLSRLARLDIETMRWEKIGDNDYASTCAYIFYYENSIYIVGGDCFKTHHRTVMKCDLETLQFSTFINDIGFSTHTNSVCYGDGYIYILDADSTFYRISIVDKNRTTLKSPFSQFVPYKSAMVYVTDNMGSHIYFISGSQYGNHHYSIQNDSWLKINDKDTINRCCIGAALIKNVAK</sequence>
<comment type="caution">
    <text evidence="5">The sequence shown here is derived from an EMBL/GenBank/DDBJ whole genome shotgun (WGS) entry which is preliminary data.</text>
</comment>
<keyword evidence="3" id="KW-0862">Zinc</keyword>
<dbReference type="EMBL" id="ADBJ01000004">
    <property type="protein sequence ID" value="EFA85729.1"/>
    <property type="molecule type" value="Genomic_DNA"/>
</dbReference>
<keyword evidence="6" id="KW-1185">Reference proteome</keyword>
<dbReference type="GO" id="GO:0008270">
    <property type="term" value="F:zinc ion binding"/>
    <property type="evidence" value="ECO:0007669"/>
    <property type="project" value="UniProtKB-KW"/>
</dbReference>
<evidence type="ECO:0000256" key="1">
    <source>
        <dbReference type="ARBA" id="ARBA00022441"/>
    </source>
</evidence>
<evidence type="ECO:0000259" key="4">
    <source>
        <dbReference type="PROSITE" id="PS50119"/>
    </source>
</evidence>
<organism evidence="5 6">
    <name type="scientific">Heterostelium pallidum (strain ATCC 26659 / Pp 5 / PN500)</name>
    <name type="common">Cellular slime mold</name>
    <name type="synonym">Polysphondylium pallidum</name>
    <dbReference type="NCBI Taxonomy" id="670386"/>
    <lineage>
        <taxon>Eukaryota</taxon>
        <taxon>Amoebozoa</taxon>
        <taxon>Evosea</taxon>
        <taxon>Eumycetozoa</taxon>
        <taxon>Dictyostelia</taxon>
        <taxon>Acytosteliales</taxon>
        <taxon>Acytosteliaceae</taxon>
        <taxon>Heterostelium</taxon>
    </lineage>
</organism>
<gene>
    <name evidence="5" type="ORF">PPL_00959</name>
</gene>
<dbReference type="SUPFAM" id="SSF117281">
    <property type="entry name" value="Kelch motif"/>
    <property type="match status" value="1"/>
</dbReference>
<protein>
    <recommendedName>
        <fullName evidence="4">B box-type domain-containing protein</fullName>
    </recommendedName>
</protein>
<feature type="domain" description="B box-type" evidence="4">
    <location>
        <begin position="11"/>
        <end position="47"/>
    </location>
</feature>
<dbReference type="SUPFAM" id="SSF57845">
    <property type="entry name" value="B-box zinc-binding domain"/>
    <property type="match status" value="1"/>
</dbReference>
<dbReference type="Pfam" id="PF00643">
    <property type="entry name" value="zf-B_box"/>
    <property type="match status" value="1"/>
</dbReference>
<evidence type="ECO:0000256" key="3">
    <source>
        <dbReference type="PROSITE-ProRule" id="PRU00024"/>
    </source>
</evidence>
<dbReference type="PROSITE" id="PS50119">
    <property type="entry name" value="ZF_BBOX"/>
    <property type="match status" value="1"/>
</dbReference>
<dbReference type="GeneID" id="31356489"/>
<dbReference type="Proteomes" id="UP000001396">
    <property type="component" value="Unassembled WGS sequence"/>
</dbReference>